<dbReference type="Gene3D" id="3.50.50.60">
    <property type="entry name" value="FAD/NAD(P)-binding domain"/>
    <property type="match status" value="1"/>
</dbReference>
<accession>A0ABQ3IBA1</accession>
<keyword evidence="7" id="KW-1185">Reference proteome</keyword>
<organism evidence="6 7">
    <name type="scientific">Roseivirga thermotolerans</name>
    <dbReference type="NCBI Taxonomy" id="1758176"/>
    <lineage>
        <taxon>Bacteria</taxon>
        <taxon>Pseudomonadati</taxon>
        <taxon>Bacteroidota</taxon>
        <taxon>Cytophagia</taxon>
        <taxon>Cytophagales</taxon>
        <taxon>Roseivirgaceae</taxon>
        <taxon>Roseivirga</taxon>
    </lineage>
</organism>
<evidence type="ECO:0000256" key="3">
    <source>
        <dbReference type="ARBA" id="ARBA00022827"/>
    </source>
</evidence>
<dbReference type="InterPro" id="IPR057661">
    <property type="entry name" value="RsdA/BaiN/AoA(So)_Rossmann"/>
</dbReference>
<evidence type="ECO:0000259" key="5">
    <source>
        <dbReference type="Pfam" id="PF22780"/>
    </source>
</evidence>
<dbReference type="Gene3D" id="2.40.30.10">
    <property type="entry name" value="Translation factors"/>
    <property type="match status" value="1"/>
</dbReference>
<dbReference type="InterPro" id="IPR055178">
    <property type="entry name" value="RsdA/BaiN/AoA(So)-like_dom"/>
</dbReference>
<protein>
    <submittedName>
        <fullName evidence="6">Carbon dioxide concentrating mechanism protein CcmK</fullName>
    </submittedName>
</protein>
<dbReference type="SUPFAM" id="SSF51905">
    <property type="entry name" value="FAD/NAD(P)-binding domain"/>
    <property type="match status" value="1"/>
</dbReference>
<evidence type="ECO:0000259" key="4">
    <source>
        <dbReference type="Pfam" id="PF03486"/>
    </source>
</evidence>
<dbReference type="InterPro" id="IPR036188">
    <property type="entry name" value="FAD/NAD-bd_sf"/>
</dbReference>
<reference evidence="7" key="1">
    <citation type="journal article" date="2019" name="Int. J. Syst. Evol. Microbiol.">
        <title>The Global Catalogue of Microorganisms (GCM) 10K type strain sequencing project: providing services to taxonomists for standard genome sequencing and annotation.</title>
        <authorList>
            <consortium name="The Broad Institute Genomics Platform"/>
            <consortium name="The Broad Institute Genome Sequencing Center for Infectious Disease"/>
            <person name="Wu L."/>
            <person name="Ma J."/>
        </authorList>
    </citation>
    <scope>NUCLEOTIDE SEQUENCE [LARGE SCALE GENOMIC DNA]</scope>
    <source>
        <strain evidence="7">CGMCC 1.15111</strain>
    </source>
</reference>
<feature type="domain" description="RsdA/BaiN/AoA(So)-like Rossmann fold-like" evidence="4">
    <location>
        <begin position="4"/>
        <end position="400"/>
    </location>
</feature>
<dbReference type="InterPro" id="IPR023166">
    <property type="entry name" value="BaiN-like_dom_sf"/>
</dbReference>
<dbReference type="PRINTS" id="PR00411">
    <property type="entry name" value="PNDRDTASEI"/>
</dbReference>
<dbReference type="EMBL" id="BNAG01000004">
    <property type="protein sequence ID" value="GHE71716.1"/>
    <property type="molecule type" value="Genomic_DNA"/>
</dbReference>
<feature type="domain" description="RsdA/BaiN/AoA(So)-like insert" evidence="5">
    <location>
        <begin position="187"/>
        <end position="347"/>
    </location>
</feature>
<evidence type="ECO:0000256" key="2">
    <source>
        <dbReference type="ARBA" id="ARBA00022630"/>
    </source>
</evidence>
<dbReference type="Pfam" id="PF03486">
    <property type="entry name" value="HI0933_like"/>
    <property type="match status" value="1"/>
</dbReference>
<dbReference type="Pfam" id="PF22780">
    <property type="entry name" value="HI0933_like_1st"/>
    <property type="match status" value="1"/>
</dbReference>
<dbReference type="InterPro" id="IPR004792">
    <property type="entry name" value="BaiN-like"/>
</dbReference>
<comment type="caution">
    <text evidence="6">The sequence shown here is derived from an EMBL/GenBank/DDBJ whole genome shotgun (WGS) entry which is preliminary data.</text>
</comment>
<evidence type="ECO:0000313" key="6">
    <source>
        <dbReference type="EMBL" id="GHE71716.1"/>
    </source>
</evidence>
<proteinExistence type="predicted"/>
<comment type="cofactor">
    <cofactor evidence="1">
        <name>FAD</name>
        <dbReference type="ChEBI" id="CHEBI:57692"/>
    </cofactor>
</comment>
<dbReference type="NCBIfam" id="TIGR00275">
    <property type="entry name" value="aminoacetone oxidase family FAD-binding enzyme"/>
    <property type="match status" value="1"/>
</dbReference>
<keyword evidence="2" id="KW-0285">Flavoprotein</keyword>
<name>A0ABQ3IBA1_9BACT</name>
<dbReference type="PRINTS" id="PR00368">
    <property type="entry name" value="FADPNR"/>
</dbReference>
<dbReference type="PANTHER" id="PTHR42887">
    <property type="entry name" value="OS12G0638800 PROTEIN"/>
    <property type="match status" value="1"/>
</dbReference>
<evidence type="ECO:0000313" key="7">
    <source>
        <dbReference type="Proteomes" id="UP000658258"/>
    </source>
</evidence>
<dbReference type="RefSeq" id="WP_189631083.1">
    <property type="nucleotide sequence ID" value="NZ_BNAG01000004.1"/>
</dbReference>
<sequence>MNNRVAIIGGGAAGFFAAISCKMHAPNARVVLYEKSVKLLAKVKVSGGGRCNATNGCQGIPTFAAHYPRGEKHLKKAFSQFNASDTIEWFESRGVQLKEEADGRVFPVTDDSQTIVDCLLNEARKLRIDIQLSAAVQAIQKEENAFKLRFKEGTEQFDRVIVATGGSPKPEGFGWLESLGHQVESPVPSLFTFNMPGQSITQLMGVSVPAAVVKIQGTRLMEKGPLLITHWGMSGPAILKTSAWGARLLHEMNYKFIAHINWLGLSEKELREMLRQIQTDHPKKKIKNQMPLGLTQRLWEHFLTTLGIDEDKPWAELSKKSLNRLVEKLGNDQYPVNGKTTFKEEFVTAGGVKLGEVNFNTMESRVVEGLFFAGEVLDIDGITGGFNFQAAWTTGYIAGKHCLA</sequence>
<dbReference type="Gene3D" id="1.10.8.260">
    <property type="entry name" value="HI0933 insert domain-like"/>
    <property type="match status" value="1"/>
</dbReference>
<evidence type="ECO:0000256" key="1">
    <source>
        <dbReference type="ARBA" id="ARBA00001974"/>
    </source>
</evidence>
<gene>
    <name evidence="6" type="ORF">GCM10011340_29760</name>
</gene>
<dbReference type="PANTHER" id="PTHR42887:SF2">
    <property type="entry name" value="OS12G0638800 PROTEIN"/>
    <property type="match status" value="1"/>
</dbReference>
<dbReference type="PROSITE" id="PS51257">
    <property type="entry name" value="PROKAR_LIPOPROTEIN"/>
    <property type="match status" value="1"/>
</dbReference>
<keyword evidence="3" id="KW-0274">FAD</keyword>
<dbReference type="Proteomes" id="UP000658258">
    <property type="component" value="Unassembled WGS sequence"/>
</dbReference>
<dbReference type="SUPFAM" id="SSF160996">
    <property type="entry name" value="HI0933 insert domain-like"/>
    <property type="match status" value="1"/>
</dbReference>